<dbReference type="EMBL" id="KQ965827">
    <property type="protein sequence ID" value="KXS10402.1"/>
    <property type="molecule type" value="Genomic_DNA"/>
</dbReference>
<dbReference type="AlphaFoldDB" id="A0A139A0X9"/>
<dbReference type="Proteomes" id="UP000070544">
    <property type="component" value="Unassembled WGS sequence"/>
</dbReference>
<feature type="compositionally biased region" description="Polar residues" evidence="1">
    <location>
        <begin position="621"/>
        <end position="630"/>
    </location>
</feature>
<feature type="compositionally biased region" description="Basic residues" evidence="1">
    <location>
        <begin position="205"/>
        <end position="214"/>
    </location>
</feature>
<keyword evidence="2" id="KW-0472">Membrane</keyword>
<sequence length="1228" mass="129596">MADPRGSAASQWPPPAQRGQQGASYGDWAGGMYGSPQSSIAATVGSNQASARSGQRARTANAAELAIQIPGLGGRRERSESPQSQRSMISPMSPVPNSPRLAPGSSSRPRQGVAGSTHPSQLHSPLPDSPGNPGAPLSWPSLVSLHDHQDQFAYPAALGDSVGSGSSSKAERKSSTGREKKSGASKSAQTPSSQLPASGSVASKNKGRPPKRTASKYSDDGSSAAAAAAAAGTGTGSGRRPSKPAESPPITPHVPGSTTRTVNAKRSKESLMSTRASTPPHHFRAAMPPSGRGEGGGGGARQFVPQPEPIEFPQPPAPARGRGGPRPPSMSLALPPSTSSSALPSRDPSPTDPFDTRPKLPPVADLTASFVTRSGATTPGGGGDSDPELYVSAGSSKQPPTGSGGTASRTAPPTPAERAAAARPGSRARTRSADTDRRQRHSWAPGQPVELTVTPSPNGTAGRAGKERGHGRQTSLGRVDKSEGKAAATARPERTERDRERDRLRRTSTLSLNAAWDLYGPKSGGEESDLDGHVTDGGSSLRPAGRRRLPSDQPPDTRRARSRDRGDGPPKERPRSFVSAARSVSSLVLVPRGAGEFDPSDFARTLSMHSAGRRKKAKQLPTPSGVSSDTAAEGNGNGSSRRRKTSAPDVRGAVATPSPPPAFDLHALTGASLLLDKRIHPRLSPWYLLAHVFIVLVLLGAAIAWIVFNVQRLVTAKPVMEQGMAIVGAVQIPPVVICSPHISSIICITNPWSAPKTGTRNCPANSVTRFALVKNGTSGTGLTSKDFPQLAQWPDSWPCFYFNPPSTFQFDPLTGVERVELQASSEIATNVSTDPNSTDIRFTNPQWLLLGKPFILDKNPSVLSFDFDAMLSPVVANAPFTRTDTSQSGGTQISLSWRARSQQVYDGFADYGRNVWAIIRMNPDLSVSNVATTTSGSIKVESYTVTTASGTYSFTLPNFIGTFGGVATGSFALYIVLFGTQKMNPWGLMQRWFFSKSTPFHRSNVSKDTKRVDEPGDSLKSKMQPSVAPPSSSPLAGGKQTQDIPLRTRGKVQKPNAQGFESPYVTNLRDRLSSDDSSSSSDGETFAGGMYSSDRRPSIPQPSTPTGDRFIPMTGSGNLSQDHRLSFIGGSVSSERHLFNGGGGAPASSTLVASTDGELSIKRGVRGEVDLLRSRLQALERESARGFARMQVLERLLSAYYLEDLDRLDFDGLVNLALGEAQVGDQSV</sequence>
<feature type="transmembrane region" description="Helical" evidence="2">
    <location>
        <begin position="959"/>
        <end position="979"/>
    </location>
</feature>
<gene>
    <name evidence="3" type="ORF">M427DRAFT_483054</name>
</gene>
<proteinExistence type="predicted"/>
<feature type="region of interest" description="Disordered" evidence="1">
    <location>
        <begin position="1001"/>
        <end position="1109"/>
    </location>
</feature>
<feature type="compositionally biased region" description="Polar residues" evidence="1">
    <location>
        <begin position="256"/>
        <end position="277"/>
    </location>
</feature>
<feature type="compositionally biased region" description="Low complexity" evidence="1">
    <location>
        <begin position="406"/>
        <end position="427"/>
    </location>
</feature>
<feature type="compositionally biased region" description="Polar residues" evidence="1">
    <location>
        <begin position="184"/>
        <end position="203"/>
    </location>
</feature>
<feature type="compositionally biased region" description="Basic and acidic residues" evidence="1">
    <location>
        <begin position="1005"/>
        <end position="1020"/>
    </location>
</feature>
<accession>A0A139A0X9</accession>
<feature type="region of interest" description="Disordered" evidence="1">
    <location>
        <begin position="1"/>
        <end position="579"/>
    </location>
</feature>
<dbReference type="OrthoDB" id="5594682at2759"/>
<keyword evidence="2" id="KW-0812">Transmembrane</keyword>
<name>A0A139A0X9_GONPJ</name>
<evidence type="ECO:0000256" key="1">
    <source>
        <dbReference type="SAM" id="MobiDB-lite"/>
    </source>
</evidence>
<feature type="compositionally biased region" description="Polar residues" evidence="1">
    <location>
        <begin position="35"/>
        <end position="58"/>
    </location>
</feature>
<evidence type="ECO:0000256" key="2">
    <source>
        <dbReference type="SAM" id="Phobius"/>
    </source>
</evidence>
<feature type="compositionally biased region" description="Basic and acidic residues" evidence="1">
    <location>
        <begin position="169"/>
        <end position="182"/>
    </location>
</feature>
<evidence type="ECO:0000313" key="3">
    <source>
        <dbReference type="EMBL" id="KXS10402.1"/>
    </source>
</evidence>
<feature type="region of interest" description="Disordered" evidence="1">
    <location>
        <begin position="608"/>
        <end position="658"/>
    </location>
</feature>
<feature type="compositionally biased region" description="Basic and acidic residues" evidence="1">
    <location>
        <begin position="555"/>
        <end position="575"/>
    </location>
</feature>
<keyword evidence="2" id="KW-1133">Transmembrane helix</keyword>
<feature type="compositionally biased region" description="Basic and acidic residues" evidence="1">
    <location>
        <begin position="491"/>
        <end position="505"/>
    </location>
</feature>
<keyword evidence="4" id="KW-1185">Reference proteome</keyword>
<evidence type="ECO:0000313" key="4">
    <source>
        <dbReference type="Proteomes" id="UP000070544"/>
    </source>
</evidence>
<feature type="transmembrane region" description="Helical" evidence="2">
    <location>
        <begin position="686"/>
        <end position="708"/>
    </location>
</feature>
<organism evidence="3 4">
    <name type="scientific">Gonapodya prolifera (strain JEL478)</name>
    <name type="common">Monoblepharis prolifera</name>
    <dbReference type="NCBI Taxonomy" id="1344416"/>
    <lineage>
        <taxon>Eukaryota</taxon>
        <taxon>Fungi</taxon>
        <taxon>Fungi incertae sedis</taxon>
        <taxon>Chytridiomycota</taxon>
        <taxon>Chytridiomycota incertae sedis</taxon>
        <taxon>Monoblepharidomycetes</taxon>
        <taxon>Monoblepharidales</taxon>
        <taxon>Gonapodyaceae</taxon>
        <taxon>Gonapodya</taxon>
    </lineage>
</organism>
<reference evidence="3 4" key="1">
    <citation type="journal article" date="2015" name="Genome Biol. Evol.">
        <title>Phylogenomic analyses indicate that early fungi evolved digesting cell walls of algal ancestors of land plants.</title>
        <authorList>
            <person name="Chang Y."/>
            <person name="Wang S."/>
            <person name="Sekimoto S."/>
            <person name="Aerts A.L."/>
            <person name="Choi C."/>
            <person name="Clum A."/>
            <person name="LaButti K.M."/>
            <person name="Lindquist E.A."/>
            <person name="Yee Ngan C."/>
            <person name="Ohm R.A."/>
            <person name="Salamov A.A."/>
            <person name="Grigoriev I.V."/>
            <person name="Spatafora J.W."/>
            <person name="Berbee M.L."/>
        </authorList>
    </citation>
    <scope>NUCLEOTIDE SEQUENCE [LARGE SCALE GENOMIC DNA]</scope>
    <source>
        <strain evidence="3 4">JEL478</strain>
    </source>
</reference>
<feature type="compositionally biased region" description="Pro residues" evidence="1">
    <location>
        <begin position="306"/>
        <end position="318"/>
    </location>
</feature>
<feature type="compositionally biased region" description="Low complexity" evidence="1">
    <location>
        <begin position="329"/>
        <end position="348"/>
    </location>
</feature>
<feature type="compositionally biased region" description="Low complexity" evidence="1">
    <location>
        <begin position="220"/>
        <end position="232"/>
    </location>
</feature>
<protein>
    <submittedName>
        <fullName evidence="3">Uncharacterized protein</fullName>
    </submittedName>
</protein>